<dbReference type="EMBL" id="JADEYC010000009">
    <property type="protein sequence ID" value="MBE9373989.1"/>
    <property type="molecule type" value="Genomic_DNA"/>
</dbReference>
<organism evidence="1 2">
    <name type="scientific">Saccharopolyspora montiporae</name>
    <dbReference type="NCBI Taxonomy" id="2781240"/>
    <lineage>
        <taxon>Bacteria</taxon>
        <taxon>Bacillati</taxon>
        <taxon>Actinomycetota</taxon>
        <taxon>Actinomycetes</taxon>
        <taxon>Pseudonocardiales</taxon>
        <taxon>Pseudonocardiaceae</taxon>
        <taxon>Saccharopolyspora</taxon>
    </lineage>
</organism>
<dbReference type="RefSeq" id="WP_193927438.1">
    <property type="nucleotide sequence ID" value="NZ_JADEYC010000009.1"/>
</dbReference>
<dbReference type="AlphaFoldDB" id="A0A929FZ39"/>
<proteinExistence type="predicted"/>
<accession>A0A929FZ39</accession>
<sequence>MSALDELFEALRVADEHLRRAQQHLGTGRTALTEVEQALRRIDPEHPESVVPPTLHRADDQVEHAQGLVERTSDTVRDYLTRL</sequence>
<name>A0A929FZ39_9PSEU</name>
<reference evidence="1" key="1">
    <citation type="submission" date="2020-10" db="EMBL/GenBank/DDBJ databases">
        <title>Diversity and distribution of actinomycetes associated with coral in the coast of Hainan.</title>
        <authorList>
            <person name="Li F."/>
        </authorList>
    </citation>
    <scope>NUCLEOTIDE SEQUENCE</scope>
    <source>
        <strain evidence="1">HNM0983</strain>
    </source>
</reference>
<evidence type="ECO:0000313" key="1">
    <source>
        <dbReference type="EMBL" id="MBE9373989.1"/>
    </source>
</evidence>
<dbReference type="Proteomes" id="UP000598360">
    <property type="component" value="Unassembled WGS sequence"/>
</dbReference>
<comment type="caution">
    <text evidence="1">The sequence shown here is derived from an EMBL/GenBank/DDBJ whole genome shotgun (WGS) entry which is preliminary data.</text>
</comment>
<keyword evidence="2" id="KW-1185">Reference proteome</keyword>
<evidence type="ECO:0000313" key="2">
    <source>
        <dbReference type="Proteomes" id="UP000598360"/>
    </source>
</evidence>
<protein>
    <submittedName>
        <fullName evidence="1">Uncharacterized protein</fullName>
    </submittedName>
</protein>
<gene>
    <name evidence="1" type="ORF">IQ251_05965</name>
</gene>